<accession>A0AAD2G807</accession>
<name>A0AAD2G807_9STRA</name>
<organism evidence="1 2">
    <name type="scientific">Cylindrotheca closterium</name>
    <dbReference type="NCBI Taxonomy" id="2856"/>
    <lineage>
        <taxon>Eukaryota</taxon>
        <taxon>Sar</taxon>
        <taxon>Stramenopiles</taxon>
        <taxon>Ochrophyta</taxon>
        <taxon>Bacillariophyta</taxon>
        <taxon>Bacillariophyceae</taxon>
        <taxon>Bacillariophycidae</taxon>
        <taxon>Bacillariales</taxon>
        <taxon>Bacillariaceae</taxon>
        <taxon>Cylindrotheca</taxon>
    </lineage>
</organism>
<dbReference type="Proteomes" id="UP001295423">
    <property type="component" value="Unassembled WGS sequence"/>
</dbReference>
<evidence type="ECO:0000313" key="2">
    <source>
        <dbReference type="Proteomes" id="UP001295423"/>
    </source>
</evidence>
<reference evidence="1" key="1">
    <citation type="submission" date="2023-08" db="EMBL/GenBank/DDBJ databases">
        <authorList>
            <person name="Audoor S."/>
            <person name="Bilcke G."/>
        </authorList>
    </citation>
    <scope>NUCLEOTIDE SEQUENCE</scope>
</reference>
<gene>
    <name evidence="1" type="ORF">CYCCA115_LOCUS21498</name>
</gene>
<sequence length="198" mass="21828">MRQQFTHLLPKAIIALIIDGTLFGIADAFGSSSLLPSSVSSLRVSKFSQRQSKQKLYSSPDDSSKIELQSDDTKFGRGDFHLSALIEEGDVVVYQTGSWLVDGVVVGEDDAVPSFALAKIDNVQVVWTHNCEHGVLRGIEVVIDQKDNTRVLLKEPLEDVEFGPEQLLARLPVTWDKEESSIGIANVPLEAELWCSDM</sequence>
<comment type="caution">
    <text evidence="1">The sequence shown here is derived from an EMBL/GenBank/DDBJ whole genome shotgun (WGS) entry which is preliminary data.</text>
</comment>
<keyword evidence="2" id="KW-1185">Reference proteome</keyword>
<dbReference type="AlphaFoldDB" id="A0AAD2G807"/>
<protein>
    <submittedName>
        <fullName evidence="1">Uncharacterized protein</fullName>
    </submittedName>
</protein>
<dbReference type="EMBL" id="CAKOGP040002236">
    <property type="protein sequence ID" value="CAJ1965911.1"/>
    <property type="molecule type" value="Genomic_DNA"/>
</dbReference>
<evidence type="ECO:0000313" key="1">
    <source>
        <dbReference type="EMBL" id="CAJ1965911.1"/>
    </source>
</evidence>
<proteinExistence type="predicted"/>